<evidence type="ECO:0000313" key="1">
    <source>
        <dbReference type="EMBL" id="QQL49726.1"/>
    </source>
</evidence>
<dbReference type="RefSeq" id="WP_157524929.1">
    <property type="nucleotide sequence ID" value="NZ_CP066775.1"/>
</dbReference>
<protein>
    <recommendedName>
        <fullName evidence="3">Adhesin domain-containing protein</fullName>
    </recommendedName>
</protein>
<name>A0A6I4HYY9_9SPHI</name>
<dbReference type="KEGG" id="mgik:GO620_016390"/>
<dbReference type="EMBL" id="CP066775">
    <property type="protein sequence ID" value="QQL49726.1"/>
    <property type="molecule type" value="Genomic_DNA"/>
</dbReference>
<keyword evidence="2" id="KW-1185">Reference proteome</keyword>
<dbReference type="Proteomes" id="UP000429232">
    <property type="component" value="Chromosome"/>
</dbReference>
<organism evidence="1 2">
    <name type="scientific">Mucilaginibacter ginkgonis</name>
    <dbReference type="NCBI Taxonomy" id="2682091"/>
    <lineage>
        <taxon>Bacteria</taxon>
        <taxon>Pseudomonadati</taxon>
        <taxon>Bacteroidota</taxon>
        <taxon>Sphingobacteriia</taxon>
        <taxon>Sphingobacteriales</taxon>
        <taxon>Sphingobacteriaceae</taxon>
        <taxon>Mucilaginibacter</taxon>
    </lineage>
</organism>
<sequence length="463" mass="51345">MDLKIFNKAIITLIGVTAASMAVAQKRIDTVTETMTVKPAQVFAFNSTFDTPMAIEVFSPQDSTYRKEYQKLQQQMNDLRAKMSKLRTDELRKNSERMSEMRIKLKDKSFESLKNFQYHFDDNNVSGQSKGLGITSNRQNFYYNGTKGDDYIRKRIASGEAKEKVKNYTKSYSVDRDDNISIDNSYGRVTINTWNKNEVKVDVEIKAVGDDDAKAQKLLDGVSIADSKTSSTVTFKTVIDDDNNNNWSGNNHIRKTEVNYTVYMPAKSPIVIKNRFGSIKTPDLSGKVSVNLSYGNLNAAQLTNPQNNVTVRFGDANIENLNSGAVSVSYGNMNIGTADNLNAKLNSSSGVVNKLKSAGDISVRYGNGFKVGQLVNVKNLNVDAAYTKVLVNVKDDYNFDVNTKMGNFIYDGNDGVKVTETTPDVTRGYSSTKTYKGTVGKGSTGKTITIKGHYTDVKFDDPQ</sequence>
<reference evidence="1 2" key="1">
    <citation type="submission" date="2020-12" db="EMBL/GenBank/DDBJ databases">
        <title>HMF7856_wgs.fasta genome submission.</title>
        <authorList>
            <person name="Kang H."/>
            <person name="Kim H."/>
            <person name="Joh K."/>
        </authorList>
    </citation>
    <scope>NUCLEOTIDE SEQUENCE [LARGE SCALE GENOMIC DNA]</scope>
    <source>
        <strain evidence="1 2">HMF7856</strain>
    </source>
</reference>
<gene>
    <name evidence="1" type="ORF">GO620_016390</name>
</gene>
<accession>A0A6I4HYY9</accession>
<evidence type="ECO:0008006" key="3">
    <source>
        <dbReference type="Google" id="ProtNLM"/>
    </source>
</evidence>
<proteinExistence type="predicted"/>
<dbReference type="AlphaFoldDB" id="A0A6I4HYY9"/>
<evidence type="ECO:0000313" key="2">
    <source>
        <dbReference type="Proteomes" id="UP000429232"/>
    </source>
</evidence>